<accession>A0A8J3K4D9</accession>
<keyword evidence="7" id="KW-1185">Reference proteome</keyword>
<reference evidence="6 7" key="1">
    <citation type="submission" date="2021-01" db="EMBL/GenBank/DDBJ databases">
        <title>Whole genome shotgun sequence of Catellatospora chokoriensis NBRC 107358.</title>
        <authorList>
            <person name="Komaki H."/>
            <person name="Tamura T."/>
        </authorList>
    </citation>
    <scope>NUCLEOTIDE SEQUENCE [LARGE SCALE GENOMIC DNA]</scope>
    <source>
        <strain evidence="6 7">NBRC 107358</strain>
    </source>
</reference>
<dbReference type="PROSITE" id="PS00211">
    <property type="entry name" value="ABC_TRANSPORTER_1"/>
    <property type="match status" value="1"/>
</dbReference>
<keyword evidence="2" id="KW-0813">Transport</keyword>
<dbReference type="PANTHER" id="PTHR43335">
    <property type="entry name" value="ABC TRANSPORTER, ATP-BINDING PROTEIN"/>
    <property type="match status" value="1"/>
</dbReference>
<dbReference type="PROSITE" id="PS50893">
    <property type="entry name" value="ABC_TRANSPORTER_2"/>
    <property type="match status" value="1"/>
</dbReference>
<gene>
    <name evidence="6" type="ORF">Cch02nite_27430</name>
</gene>
<evidence type="ECO:0000256" key="2">
    <source>
        <dbReference type="ARBA" id="ARBA00022448"/>
    </source>
</evidence>
<evidence type="ECO:0000313" key="7">
    <source>
        <dbReference type="Proteomes" id="UP000619293"/>
    </source>
</evidence>
<name>A0A8J3K4D9_9ACTN</name>
<dbReference type="GO" id="GO:0005524">
    <property type="term" value="F:ATP binding"/>
    <property type="evidence" value="ECO:0007669"/>
    <property type="project" value="UniProtKB-KW"/>
</dbReference>
<evidence type="ECO:0000256" key="1">
    <source>
        <dbReference type="ARBA" id="ARBA00005417"/>
    </source>
</evidence>
<comment type="caution">
    <text evidence="6">The sequence shown here is derived from an EMBL/GenBank/DDBJ whole genome shotgun (WGS) entry which is preliminary data.</text>
</comment>
<keyword evidence="4 6" id="KW-0067">ATP-binding</keyword>
<sequence length="248" mass="26777">MLAIDAVSHFYKKQLALEEISLHLEPGITGLVGVNGAGKTTMLSIASGSLKPTHGLVAVGDHHLYERGSRKAGLRHIGYMPQAFAYHPSFTAHEYVTYLGYLRGQKWAAAWSMARDVLASVGLEGKLRHKMGSLSGGMIRRVGLAQALMGNPEVLLLDEPTTGLDPEQRSAIRNLIAELADAKFVFVSSHIMEDIEALAAKVVVLHEGAILFSNSIQQLRNISPVDNARDAAEAGFLSLVTRARSGVR</sequence>
<evidence type="ECO:0000256" key="4">
    <source>
        <dbReference type="ARBA" id="ARBA00022840"/>
    </source>
</evidence>
<evidence type="ECO:0000259" key="5">
    <source>
        <dbReference type="PROSITE" id="PS50893"/>
    </source>
</evidence>
<evidence type="ECO:0000256" key="3">
    <source>
        <dbReference type="ARBA" id="ARBA00022741"/>
    </source>
</evidence>
<dbReference type="SMART" id="SM00382">
    <property type="entry name" value="AAA"/>
    <property type="match status" value="1"/>
</dbReference>
<dbReference type="SUPFAM" id="SSF52540">
    <property type="entry name" value="P-loop containing nucleoside triphosphate hydrolases"/>
    <property type="match status" value="1"/>
</dbReference>
<organism evidence="6 7">
    <name type="scientific">Catellatospora chokoriensis</name>
    <dbReference type="NCBI Taxonomy" id="310353"/>
    <lineage>
        <taxon>Bacteria</taxon>
        <taxon>Bacillati</taxon>
        <taxon>Actinomycetota</taxon>
        <taxon>Actinomycetes</taxon>
        <taxon>Micromonosporales</taxon>
        <taxon>Micromonosporaceae</taxon>
        <taxon>Catellatospora</taxon>
    </lineage>
</organism>
<dbReference type="GO" id="GO:0016887">
    <property type="term" value="F:ATP hydrolysis activity"/>
    <property type="evidence" value="ECO:0007669"/>
    <property type="project" value="InterPro"/>
</dbReference>
<dbReference type="InterPro" id="IPR017871">
    <property type="entry name" value="ABC_transporter-like_CS"/>
</dbReference>
<feature type="domain" description="ABC transporter" evidence="5">
    <location>
        <begin position="2"/>
        <end position="232"/>
    </location>
</feature>
<keyword evidence="3" id="KW-0547">Nucleotide-binding</keyword>
<dbReference type="AlphaFoldDB" id="A0A8J3K4D9"/>
<dbReference type="EMBL" id="BONG01000013">
    <property type="protein sequence ID" value="GIF89299.1"/>
    <property type="molecule type" value="Genomic_DNA"/>
</dbReference>
<dbReference type="InterPro" id="IPR027417">
    <property type="entry name" value="P-loop_NTPase"/>
</dbReference>
<comment type="similarity">
    <text evidence="1">Belongs to the ABC transporter superfamily.</text>
</comment>
<dbReference type="RefSeq" id="WP_191840680.1">
    <property type="nucleotide sequence ID" value="NZ_BAAALB010000011.1"/>
</dbReference>
<evidence type="ECO:0000313" key="6">
    <source>
        <dbReference type="EMBL" id="GIF89299.1"/>
    </source>
</evidence>
<dbReference type="PANTHER" id="PTHR43335:SF2">
    <property type="entry name" value="ABC TRANSPORTER, ATP-BINDING PROTEIN"/>
    <property type="match status" value="1"/>
</dbReference>
<protein>
    <submittedName>
        <fullName evidence="6">ABC transporter ATP-binding protein</fullName>
    </submittedName>
</protein>
<dbReference type="InterPro" id="IPR003439">
    <property type="entry name" value="ABC_transporter-like_ATP-bd"/>
</dbReference>
<dbReference type="Pfam" id="PF00005">
    <property type="entry name" value="ABC_tran"/>
    <property type="match status" value="1"/>
</dbReference>
<dbReference type="Gene3D" id="3.40.50.300">
    <property type="entry name" value="P-loop containing nucleotide triphosphate hydrolases"/>
    <property type="match status" value="1"/>
</dbReference>
<dbReference type="Proteomes" id="UP000619293">
    <property type="component" value="Unassembled WGS sequence"/>
</dbReference>
<dbReference type="InterPro" id="IPR003593">
    <property type="entry name" value="AAA+_ATPase"/>
</dbReference>
<proteinExistence type="inferred from homology"/>